<dbReference type="NCBIfam" id="TIGR00765">
    <property type="entry name" value="yihY_not_rbn"/>
    <property type="match status" value="1"/>
</dbReference>
<gene>
    <name evidence="7" type="ORF">SDC9_86207</name>
</gene>
<evidence type="ECO:0000256" key="1">
    <source>
        <dbReference type="ARBA" id="ARBA00004651"/>
    </source>
</evidence>
<organism evidence="7">
    <name type="scientific">bioreactor metagenome</name>
    <dbReference type="NCBI Taxonomy" id="1076179"/>
    <lineage>
        <taxon>unclassified sequences</taxon>
        <taxon>metagenomes</taxon>
        <taxon>ecological metagenomes</taxon>
    </lineage>
</organism>
<keyword evidence="4 6" id="KW-1133">Transmembrane helix</keyword>
<dbReference type="PANTHER" id="PTHR30213">
    <property type="entry name" value="INNER MEMBRANE PROTEIN YHJD"/>
    <property type="match status" value="1"/>
</dbReference>
<evidence type="ECO:0000313" key="7">
    <source>
        <dbReference type="EMBL" id="MPM39573.1"/>
    </source>
</evidence>
<keyword evidence="5 6" id="KW-0472">Membrane</keyword>
<keyword evidence="2" id="KW-1003">Cell membrane</keyword>
<evidence type="ECO:0000256" key="3">
    <source>
        <dbReference type="ARBA" id="ARBA00022692"/>
    </source>
</evidence>
<proteinExistence type="predicted"/>
<dbReference type="PIRSF" id="PIRSF035875">
    <property type="entry name" value="RNase_BN"/>
    <property type="match status" value="1"/>
</dbReference>
<protein>
    <submittedName>
        <fullName evidence="7">Uncharacterized protein</fullName>
    </submittedName>
</protein>
<keyword evidence="3 6" id="KW-0812">Transmembrane</keyword>
<feature type="transmembrane region" description="Helical" evidence="6">
    <location>
        <begin position="172"/>
        <end position="193"/>
    </location>
</feature>
<accession>A0A644ZLJ8</accession>
<feature type="transmembrane region" description="Helical" evidence="6">
    <location>
        <begin position="205"/>
        <end position="225"/>
    </location>
</feature>
<evidence type="ECO:0000256" key="2">
    <source>
        <dbReference type="ARBA" id="ARBA00022475"/>
    </source>
</evidence>
<evidence type="ECO:0000256" key="6">
    <source>
        <dbReference type="SAM" id="Phobius"/>
    </source>
</evidence>
<feature type="transmembrane region" description="Helical" evidence="6">
    <location>
        <begin position="86"/>
        <end position="109"/>
    </location>
</feature>
<comment type="subcellular location">
    <subcellularLocation>
        <location evidence="1">Cell membrane</location>
        <topology evidence="1">Multi-pass membrane protein</topology>
    </subcellularLocation>
</comment>
<dbReference type="Pfam" id="PF03631">
    <property type="entry name" value="Virul_fac_BrkB"/>
    <property type="match status" value="1"/>
</dbReference>
<feature type="transmembrane region" description="Helical" evidence="6">
    <location>
        <begin position="121"/>
        <end position="152"/>
    </location>
</feature>
<name>A0A644ZLJ8_9ZZZZ</name>
<dbReference type="InterPro" id="IPR017039">
    <property type="entry name" value="Virul_fac_BrkB"/>
</dbReference>
<dbReference type="EMBL" id="VSSQ01008692">
    <property type="protein sequence ID" value="MPM39573.1"/>
    <property type="molecule type" value="Genomic_DNA"/>
</dbReference>
<dbReference type="PANTHER" id="PTHR30213:SF0">
    <property type="entry name" value="UPF0761 MEMBRANE PROTEIN YIHY"/>
    <property type="match status" value="1"/>
</dbReference>
<comment type="caution">
    <text evidence="7">The sequence shown here is derived from an EMBL/GenBank/DDBJ whole genome shotgun (WGS) entry which is preliminary data.</text>
</comment>
<dbReference type="AlphaFoldDB" id="A0A644ZLJ8"/>
<reference evidence="7" key="1">
    <citation type="submission" date="2019-08" db="EMBL/GenBank/DDBJ databases">
        <authorList>
            <person name="Kucharzyk K."/>
            <person name="Murdoch R.W."/>
            <person name="Higgins S."/>
            <person name="Loffler F."/>
        </authorList>
    </citation>
    <scope>NUCLEOTIDE SEQUENCE</scope>
</reference>
<feature type="transmembrane region" description="Helical" evidence="6">
    <location>
        <begin position="21"/>
        <end position="47"/>
    </location>
</feature>
<evidence type="ECO:0000256" key="5">
    <source>
        <dbReference type="ARBA" id="ARBA00023136"/>
    </source>
</evidence>
<evidence type="ECO:0000256" key="4">
    <source>
        <dbReference type="ARBA" id="ARBA00022989"/>
    </source>
</evidence>
<sequence length="280" mass="32186">MRLTQYIIKMILRYKHHNVSALASQMAFDLMFAFFPFLIFLLTMVGFTKVNPNEVLGTLATIMPSELYVSVSTLTLELLQTRNTNLLSISLIFSLYTASRGFRAIMYGLNEAYEEKETRSFIKVIFISVVFMVGVSLVIIFLLLFLVFGEMIGNYLIGWMGLDGNIIRYVQLIRYPIGFLGMIVVFTALYYFIPCKRLRWLEVMPGAIFTSFLWILLSMLFAYYVNNYGNYSAIYGSIGAIIILMLWLQITSTTILLGGELNALLAHDKELRYRLSENKR</sequence>
<feature type="transmembrane region" description="Helical" evidence="6">
    <location>
        <begin position="231"/>
        <end position="248"/>
    </location>
</feature>
<dbReference type="GO" id="GO:0005886">
    <property type="term" value="C:plasma membrane"/>
    <property type="evidence" value="ECO:0007669"/>
    <property type="project" value="UniProtKB-SubCell"/>
</dbReference>